<feature type="domain" description="CAAX prenyl protease 2/Lysostaphin resistance protein A-like" evidence="3">
    <location>
        <begin position="178"/>
        <end position="269"/>
    </location>
</feature>
<feature type="transmembrane region" description="Helical" evidence="2">
    <location>
        <begin position="236"/>
        <end position="266"/>
    </location>
</feature>
<dbReference type="InterPro" id="IPR003675">
    <property type="entry name" value="Rce1/LyrA-like_dom"/>
</dbReference>
<gene>
    <name evidence="4" type="ORF">ACFPFO_07505</name>
</gene>
<keyword evidence="4" id="KW-0378">Hydrolase</keyword>
<feature type="transmembrane region" description="Helical" evidence="2">
    <location>
        <begin position="209"/>
        <end position="230"/>
    </location>
</feature>
<dbReference type="EMBL" id="JBHSJG010000029">
    <property type="protein sequence ID" value="MFC4987607.1"/>
    <property type="molecule type" value="Genomic_DNA"/>
</dbReference>
<dbReference type="RefSeq" id="WP_114576991.1">
    <property type="nucleotide sequence ID" value="NZ_JAIVEF010000002.1"/>
</dbReference>
<dbReference type="EC" id="3.4.-.-" evidence="4"/>
<feature type="compositionally biased region" description="Basic and acidic residues" evidence="1">
    <location>
        <begin position="32"/>
        <end position="45"/>
    </location>
</feature>
<accession>A0ABD5QF08</accession>
<organism evidence="4 5">
    <name type="scientific">Saliphagus infecundisoli</name>
    <dbReference type="NCBI Taxonomy" id="1849069"/>
    <lineage>
        <taxon>Archaea</taxon>
        <taxon>Methanobacteriati</taxon>
        <taxon>Methanobacteriota</taxon>
        <taxon>Stenosarchaea group</taxon>
        <taxon>Halobacteria</taxon>
        <taxon>Halobacteriales</taxon>
        <taxon>Natrialbaceae</taxon>
        <taxon>Saliphagus</taxon>
    </lineage>
</organism>
<evidence type="ECO:0000256" key="1">
    <source>
        <dbReference type="SAM" id="MobiDB-lite"/>
    </source>
</evidence>
<proteinExistence type="predicted"/>
<keyword evidence="5" id="KW-1185">Reference proteome</keyword>
<dbReference type="InterPro" id="IPR052710">
    <property type="entry name" value="CAAX_protease"/>
</dbReference>
<evidence type="ECO:0000259" key="3">
    <source>
        <dbReference type="Pfam" id="PF02517"/>
    </source>
</evidence>
<dbReference type="AlphaFoldDB" id="A0ABD5QF08"/>
<reference evidence="4 5" key="1">
    <citation type="journal article" date="2019" name="Int. J. Syst. Evol. Microbiol.">
        <title>The Global Catalogue of Microorganisms (GCM) 10K type strain sequencing project: providing services to taxonomists for standard genome sequencing and annotation.</title>
        <authorList>
            <consortium name="The Broad Institute Genomics Platform"/>
            <consortium name="The Broad Institute Genome Sequencing Center for Infectious Disease"/>
            <person name="Wu L."/>
            <person name="Ma J."/>
        </authorList>
    </citation>
    <scope>NUCLEOTIDE SEQUENCE [LARGE SCALE GENOMIC DNA]</scope>
    <source>
        <strain evidence="4 5">CGMCC 1.15824</strain>
    </source>
</reference>
<protein>
    <submittedName>
        <fullName evidence="4">CPBP family intramembrane glutamic endopeptidase</fullName>
        <ecNumber evidence="4">3.4.-.-</ecNumber>
    </submittedName>
</protein>
<dbReference type="GO" id="GO:0080120">
    <property type="term" value="P:CAAX-box protein maturation"/>
    <property type="evidence" value="ECO:0007669"/>
    <property type="project" value="UniProtKB-ARBA"/>
</dbReference>
<evidence type="ECO:0000313" key="5">
    <source>
        <dbReference type="Proteomes" id="UP001595925"/>
    </source>
</evidence>
<dbReference type="PANTHER" id="PTHR36435:SF1">
    <property type="entry name" value="CAAX AMINO TERMINAL PROTEASE FAMILY PROTEIN"/>
    <property type="match status" value="1"/>
</dbReference>
<keyword evidence="2" id="KW-1133">Transmembrane helix</keyword>
<dbReference type="GO" id="GO:0004175">
    <property type="term" value="F:endopeptidase activity"/>
    <property type="evidence" value="ECO:0007669"/>
    <property type="project" value="UniProtKB-ARBA"/>
</dbReference>
<evidence type="ECO:0000256" key="2">
    <source>
        <dbReference type="SAM" id="Phobius"/>
    </source>
</evidence>
<feature type="transmembrane region" description="Helical" evidence="2">
    <location>
        <begin position="92"/>
        <end position="116"/>
    </location>
</feature>
<dbReference type="PANTHER" id="PTHR36435">
    <property type="entry name" value="SLR1288 PROTEIN"/>
    <property type="match status" value="1"/>
</dbReference>
<feature type="region of interest" description="Disordered" evidence="1">
    <location>
        <begin position="32"/>
        <end position="81"/>
    </location>
</feature>
<dbReference type="Proteomes" id="UP001595925">
    <property type="component" value="Unassembled WGS sequence"/>
</dbReference>
<comment type="caution">
    <text evidence="4">The sequence shown here is derived from an EMBL/GenBank/DDBJ whole genome shotgun (WGS) entry which is preliminary data.</text>
</comment>
<name>A0ABD5QF08_9EURY</name>
<sequence>MTQWATFVGLTGVVTVLLLALSRATESALIEPTERDAGSRADRAEGAGVATPPLEPAVEERGVDDGRAPVVGHEEEPNPGDTLADSMSTGTLLANVALSQGLFAALLVGAALYAAIPPEALGLDLSRAYVTEGVLYGTVAGMVLYAANEAGAAGARRAGIDHDEGLRELLAPDSAGGWLVLLVGVLPLIAIFEELLFRAALIGAVSAGYGLSPWPLAIGSSIAFALGHGIQGTAGIVVTGLLGFALAALFIATGSLLAVVVAHYLVNALEFVVHEGIGLEPGGAETA</sequence>
<keyword evidence="2" id="KW-0472">Membrane</keyword>
<evidence type="ECO:0000313" key="4">
    <source>
        <dbReference type="EMBL" id="MFC4987607.1"/>
    </source>
</evidence>
<feature type="compositionally biased region" description="Basic and acidic residues" evidence="1">
    <location>
        <begin position="58"/>
        <end position="76"/>
    </location>
</feature>
<keyword evidence="2" id="KW-0812">Transmembrane</keyword>
<dbReference type="Pfam" id="PF02517">
    <property type="entry name" value="Rce1-like"/>
    <property type="match status" value="1"/>
</dbReference>
<feature type="transmembrane region" description="Helical" evidence="2">
    <location>
        <begin position="175"/>
        <end position="197"/>
    </location>
</feature>